<dbReference type="GO" id="GO:0005737">
    <property type="term" value="C:cytoplasm"/>
    <property type="evidence" value="ECO:0007669"/>
    <property type="project" value="TreeGrafter"/>
</dbReference>
<dbReference type="PANTHER" id="PTHR42850:SF4">
    <property type="entry name" value="ZINC-DEPENDENT ENDOPOLYPHOSPHATASE"/>
    <property type="match status" value="1"/>
</dbReference>
<dbReference type="SUPFAM" id="SSF56300">
    <property type="entry name" value="Metallo-dependent phosphatases"/>
    <property type="match status" value="1"/>
</dbReference>
<dbReference type="GO" id="GO:0000298">
    <property type="term" value="F:endopolyphosphatase activity"/>
    <property type="evidence" value="ECO:0007669"/>
    <property type="project" value="TreeGrafter"/>
</dbReference>
<organism evidence="2 3">
    <name type="scientific">Patella caerulea</name>
    <name type="common">Rayed Mediterranean limpet</name>
    <dbReference type="NCBI Taxonomy" id="87958"/>
    <lineage>
        <taxon>Eukaryota</taxon>
        <taxon>Metazoa</taxon>
        <taxon>Spiralia</taxon>
        <taxon>Lophotrochozoa</taxon>
        <taxon>Mollusca</taxon>
        <taxon>Gastropoda</taxon>
        <taxon>Patellogastropoda</taxon>
        <taxon>Patelloidea</taxon>
        <taxon>Patellidae</taxon>
        <taxon>Patella</taxon>
    </lineage>
</organism>
<comment type="caution">
    <text evidence="2">The sequence shown here is derived from an EMBL/GenBank/DDBJ whole genome shotgun (WGS) entry which is preliminary data.</text>
</comment>
<dbReference type="Proteomes" id="UP001347796">
    <property type="component" value="Unassembled WGS sequence"/>
</dbReference>
<evidence type="ECO:0000313" key="3">
    <source>
        <dbReference type="Proteomes" id="UP001347796"/>
    </source>
</evidence>
<dbReference type="PANTHER" id="PTHR42850">
    <property type="entry name" value="METALLOPHOSPHOESTERASE"/>
    <property type="match status" value="1"/>
</dbReference>
<dbReference type="Pfam" id="PF00149">
    <property type="entry name" value="Metallophos"/>
    <property type="match status" value="1"/>
</dbReference>
<feature type="domain" description="Calcineurin-like phosphoesterase" evidence="1">
    <location>
        <begin position="45"/>
        <end position="233"/>
    </location>
</feature>
<reference evidence="2 3" key="1">
    <citation type="submission" date="2024-01" db="EMBL/GenBank/DDBJ databases">
        <title>The genome of the rayed Mediterranean limpet Patella caerulea (Linnaeus, 1758).</title>
        <authorList>
            <person name="Anh-Thu Weber A."/>
            <person name="Halstead-Nussloch G."/>
        </authorList>
    </citation>
    <scope>NUCLEOTIDE SEQUENCE [LARGE SCALE GENOMIC DNA]</scope>
    <source>
        <strain evidence="2">AATW-2023a</strain>
        <tissue evidence="2">Whole specimen</tissue>
    </source>
</reference>
<dbReference type="InterPro" id="IPR004843">
    <property type="entry name" value="Calcineurin-like_PHP"/>
</dbReference>
<dbReference type="EMBL" id="JAZGQO010000006">
    <property type="protein sequence ID" value="KAK6184295.1"/>
    <property type="molecule type" value="Genomic_DNA"/>
</dbReference>
<sequence>MVSLVSVLFSALFRQKPLVRRHAFNLCVPPTSHLVLDADVIASRPVFVVGDIHGCCDELQEIVSEAQKEHGDTLFIFVGDMVNKGPKNVEVLDFISTLKSYAVRGNHDEVVLRELAELKKDPSYELREKNKWMTSLRPEHVNYLNNLPYTISLPSLNSLIVHAGLIPGIPLEQLDYNNMTNMRNIITEDYFDGRGLVASTGIKDGVPWASLWPGPEHVYFGHDARRKLQQYPHATGLDTGCLYGGCLTGIFINGCKKMIQIPAKNVYVDPNV</sequence>
<keyword evidence="3" id="KW-1185">Reference proteome</keyword>
<gene>
    <name evidence="2" type="ORF">SNE40_006794</name>
</gene>
<dbReference type="GO" id="GO:0006798">
    <property type="term" value="P:polyphosphate catabolic process"/>
    <property type="evidence" value="ECO:0007669"/>
    <property type="project" value="TreeGrafter"/>
</dbReference>
<dbReference type="GO" id="GO:0016791">
    <property type="term" value="F:phosphatase activity"/>
    <property type="evidence" value="ECO:0007669"/>
    <property type="project" value="TreeGrafter"/>
</dbReference>
<proteinExistence type="predicted"/>
<dbReference type="Gene3D" id="3.60.21.10">
    <property type="match status" value="1"/>
</dbReference>
<evidence type="ECO:0000313" key="2">
    <source>
        <dbReference type="EMBL" id="KAK6184295.1"/>
    </source>
</evidence>
<protein>
    <recommendedName>
        <fullName evidence="1">Calcineurin-like phosphoesterase domain-containing protein</fullName>
    </recommendedName>
</protein>
<dbReference type="PRINTS" id="PR00114">
    <property type="entry name" value="STPHPHTASE"/>
</dbReference>
<dbReference type="InterPro" id="IPR029052">
    <property type="entry name" value="Metallo-depent_PP-like"/>
</dbReference>
<dbReference type="InterPro" id="IPR050126">
    <property type="entry name" value="Ap4A_hydrolase"/>
</dbReference>
<name>A0AAN8JYA3_PATCE</name>
<accession>A0AAN8JYA3</accession>
<dbReference type="AlphaFoldDB" id="A0AAN8JYA3"/>
<dbReference type="InterPro" id="IPR006186">
    <property type="entry name" value="Ser/Thr-sp_prot-phosphatase"/>
</dbReference>
<evidence type="ECO:0000259" key="1">
    <source>
        <dbReference type="Pfam" id="PF00149"/>
    </source>
</evidence>
<dbReference type="CDD" id="cd00144">
    <property type="entry name" value="MPP_PPP_family"/>
    <property type="match status" value="1"/>
</dbReference>